<feature type="transmembrane region" description="Helical" evidence="8">
    <location>
        <begin position="7"/>
        <end position="25"/>
    </location>
</feature>
<evidence type="ECO:0000256" key="7">
    <source>
        <dbReference type="ARBA" id="ARBA00023136"/>
    </source>
</evidence>
<keyword evidence="5 8" id="KW-0812">Transmembrane</keyword>
<evidence type="ECO:0000313" key="11">
    <source>
        <dbReference type="Proteomes" id="UP000031368"/>
    </source>
</evidence>
<dbReference type="Proteomes" id="UP000031368">
    <property type="component" value="Chromosome"/>
</dbReference>
<dbReference type="PANTHER" id="PTHR33908">
    <property type="entry name" value="MANNOSYLTRANSFERASE YKCB-RELATED"/>
    <property type="match status" value="1"/>
</dbReference>
<evidence type="ECO:0000256" key="5">
    <source>
        <dbReference type="ARBA" id="ARBA00022692"/>
    </source>
</evidence>
<feature type="transmembrane region" description="Helical" evidence="8">
    <location>
        <begin position="240"/>
        <end position="261"/>
    </location>
</feature>
<gene>
    <name evidence="10" type="ORF">RGR602_CH00691</name>
</gene>
<feature type="domain" description="Glycosyltransferase RgtA/B/C/D-like" evidence="9">
    <location>
        <begin position="50"/>
        <end position="209"/>
    </location>
</feature>
<dbReference type="EMBL" id="CP006877">
    <property type="protein sequence ID" value="AJD40054.1"/>
    <property type="molecule type" value="Genomic_DNA"/>
</dbReference>
<keyword evidence="4 10" id="KW-0808">Transferase</keyword>
<keyword evidence="7 8" id="KW-0472">Membrane</keyword>
<comment type="subcellular location">
    <subcellularLocation>
        <location evidence="1">Cell membrane</location>
        <topology evidence="1">Multi-pass membrane protein</topology>
    </subcellularLocation>
</comment>
<feature type="transmembrane region" description="Helical" evidence="8">
    <location>
        <begin position="192"/>
        <end position="209"/>
    </location>
</feature>
<evidence type="ECO:0000256" key="6">
    <source>
        <dbReference type="ARBA" id="ARBA00022989"/>
    </source>
</evidence>
<feature type="transmembrane region" description="Helical" evidence="8">
    <location>
        <begin position="273"/>
        <end position="291"/>
    </location>
</feature>
<keyword evidence="6 8" id="KW-1133">Transmembrane helix</keyword>
<name>A0A0B4WWX1_9HYPH</name>
<evidence type="ECO:0000256" key="1">
    <source>
        <dbReference type="ARBA" id="ARBA00004651"/>
    </source>
</evidence>
<dbReference type="Pfam" id="PF13231">
    <property type="entry name" value="PMT_2"/>
    <property type="match status" value="1"/>
</dbReference>
<dbReference type="AlphaFoldDB" id="A0A0B4WWX1"/>
<evidence type="ECO:0000313" key="10">
    <source>
        <dbReference type="EMBL" id="AJD40054.1"/>
    </source>
</evidence>
<dbReference type="GO" id="GO:0005886">
    <property type="term" value="C:plasma membrane"/>
    <property type="evidence" value="ECO:0007669"/>
    <property type="project" value="UniProtKB-SubCell"/>
</dbReference>
<feature type="transmembrane region" description="Helical" evidence="8">
    <location>
        <begin position="152"/>
        <end position="180"/>
    </location>
</feature>
<feature type="transmembrane region" description="Helical" evidence="8">
    <location>
        <begin position="297"/>
        <end position="315"/>
    </location>
</feature>
<evidence type="ECO:0000259" key="9">
    <source>
        <dbReference type="Pfam" id="PF13231"/>
    </source>
</evidence>
<proteinExistence type="predicted"/>
<feature type="transmembrane region" description="Helical" evidence="8">
    <location>
        <begin position="327"/>
        <end position="348"/>
    </location>
</feature>
<keyword evidence="11" id="KW-1185">Reference proteome</keyword>
<dbReference type="KEGG" id="rga:RGR602_CH00691"/>
<dbReference type="HOGENOM" id="CLU_016165_3_0_5"/>
<evidence type="ECO:0000256" key="3">
    <source>
        <dbReference type="ARBA" id="ARBA00022676"/>
    </source>
</evidence>
<evidence type="ECO:0000256" key="4">
    <source>
        <dbReference type="ARBA" id="ARBA00022679"/>
    </source>
</evidence>
<organism evidence="10 11">
    <name type="scientific">Rhizobium gallicum bv. gallicum R602sp</name>
    <dbReference type="NCBI Taxonomy" id="1041138"/>
    <lineage>
        <taxon>Bacteria</taxon>
        <taxon>Pseudomonadati</taxon>
        <taxon>Pseudomonadota</taxon>
        <taxon>Alphaproteobacteria</taxon>
        <taxon>Hyphomicrobiales</taxon>
        <taxon>Rhizobiaceae</taxon>
        <taxon>Rhizobium/Agrobacterium group</taxon>
        <taxon>Rhizobium</taxon>
    </lineage>
</organism>
<evidence type="ECO:0000256" key="8">
    <source>
        <dbReference type="SAM" id="Phobius"/>
    </source>
</evidence>
<evidence type="ECO:0000256" key="2">
    <source>
        <dbReference type="ARBA" id="ARBA00022475"/>
    </source>
</evidence>
<dbReference type="InterPro" id="IPR038731">
    <property type="entry name" value="RgtA/B/C-like"/>
</dbReference>
<dbReference type="InterPro" id="IPR050297">
    <property type="entry name" value="LipidA_mod_glycosyltrf_83"/>
</dbReference>
<feature type="transmembrane region" description="Helical" evidence="8">
    <location>
        <begin position="114"/>
        <end position="140"/>
    </location>
</feature>
<feature type="transmembrane region" description="Helical" evidence="8">
    <location>
        <begin position="72"/>
        <end position="93"/>
    </location>
</feature>
<dbReference type="GO" id="GO:0016763">
    <property type="term" value="F:pentosyltransferase activity"/>
    <property type="evidence" value="ECO:0007669"/>
    <property type="project" value="TreeGrafter"/>
</dbReference>
<sequence>MFMTARTGFFIILAVTMWRIVTLHFDTTDFFVDEAQYWFWSQNLDFGYYSKPPMIAWFIRAMTEIAGSTDIFWVRLCGPLVHMATALLLMQFAKRVAGPEIEGWTGVIYITMPAVALSSVFFSTDVVLLFFMTIGLWAYFRLTEKRSGALALVMGVAFGCAFLSKYAILFIVPGGLIALLLVPAGRIAWRDFFISVAAALAVASPNLWWNVTHDATTVRHTEDIAKWDQMQLNFGGALEFFAAQFGVVGPIVFFAMLWGTWRMLKGKSGEKEKLLIWLSMPVVLLITLQAFVAKAEANWGVSAYVAGTILAVWVLTQLWPKGLRISLIVGGVASFLFPLATIFAHQLILPGGNEVMKRYLGRSEISREAGVLAKRAGLGIVVTDNRDFVADMFHTLRNEPLRIYSRPPAGFPDNYYEQNFALPADVQDQVLFVTRNELTCAASAPELVKSWQPADGYYRGRTINAYKAPASCLGPPS</sequence>
<accession>A0A0B4WWX1</accession>
<protein>
    <submittedName>
        <fullName evidence="10">PMT family glycosyltransferase protein</fullName>
    </submittedName>
</protein>
<dbReference type="GO" id="GO:0009103">
    <property type="term" value="P:lipopolysaccharide biosynthetic process"/>
    <property type="evidence" value="ECO:0007669"/>
    <property type="project" value="UniProtKB-ARBA"/>
</dbReference>
<dbReference type="PANTHER" id="PTHR33908:SF11">
    <property type="entry name" value="MEMBRANE PROTEIN"/>
    <property type="match status" value="1"/>
</dbReference>
<reference evidence="10 11" key="1">
    <citation type="submission" date="2013-11" db="EMBL/GenBank/DDBJ databases">
        <title>Complete genome sequence of Rhizobium gallicum bv. gallicum R602.</title>
        <authorList>
            <person name="Bustos P."/>
            <person name="Santamaria R.I."/>
            <person name="Lozano L."/>
            <person name="Acosta J.L."/>
            <person name="Ormeno-Orrillo E."/>
            <person name="Rogel M.A."/>
            <person name="Romero D."/>
            <person name="Cevallos M.A."/>
            <person name="Martinez-Romero E."/>
            <person name="Gonzalez V."/>
        </authorList>
    </citation>
    <scope>NUCLEOTIDE SEQUENCE [LARGE SCALE GENOMIC DNA]</scope>
    <source>
        <strain evidence="10 11">R602</strain>
    </source>
</reference>
<keyword evidence="3" id="KW-0328">Glycosyltransferase</keyword>
<keyword evidence="2" id="KW-1003">Cell membrane</keyword>